<dbReference type="HOGENOM" id="CLU_2997599_0_0_1"/>
<dbReference type="EMBL" id="KI286368">
    <property type="protein sequence ID" value="ESA11099.1"/>
    <property type="molecule type" value="Genomic_DNA"/>
</dbReference>
<organism evidence="1">
    <name type="scientific">Rhizophagus irregularis (strain DAOM 181602 / DAOM 197198 / MUCL 43194)</name>
    <name type="common">Arbuscular mycorrhizal fungus</name>
    <name type="synonym">Glomus intraradices</name>
    <dbReference type="NCBI Taxonomy" id="747089"/>
    <lineage>
        <taxon>Eukaryota</taxon>
        <taxon>Fungi</taxon>
        <taxon>Fungi incertae sedis</taxon>
        <taxon>Mucoromycota</taxon>
        <taxon>Glomeromycotina</taxon>
        <taxon>Glomeromycetes</taxon>
        <taxon>Glomerales</taxon>
        <taxon>Glomeraceae</taxon>
        <taxon>Rhizophagus</taxon>
    </lineage>
</organism>
<name>U9TSF8_RHIID</name>
<accession>U9TSF8</accession>
<sequence length="57" mass="6595">MLRIKSCLIKGKASFHPYETLKESVEPQFQTVKHLKKGSNLMINENNLNIIEDYSKS</sequence>
<evidence type="ECO:0000313" key="1">
    <source>
        <dbReference type="EMBL" id="ESA11099.1"/>
    </source>
</evidence>
<proteinExistence type="predicted"/>
<protein>
    <submittedName>
        <fullName evidence="1">Uncharacterized protein</fullName>
    </submittedName>
</protein>
<reference evidence="1" key="1">
    <citation type="submission" date="2013-07" db="EMBL/GenBank/DDBJ databases">
        <title>The genome of an arbuscular mycorrhizal fungus provides insights into the evolution of the oldest plant symbiosis.</title>
        <authorList>
            <consortium name="DOE Joint Genome Institute"/>
            <person name="Tisserant E."/>
            <person name="Malbreil M."/>
            <person name="Kuo A."/>
            <person name="Kohler A."/>
            <person name="Symeonidi A."/>
            <person name="Balestrini R."/>
            <person name="Charron P."/>
            <person name="Duensing N."/>
            <person name="Frei-dit-Frey N."/>
            <person name="Gianinazzi-Pearson V."/>
            <person name="Gilbert B."/>
            <person name="Handa Y."/>
            <person name="Hijri M."/>
            <person name="Kaul R."/>
            <person name="Kawaguchi M."/>
            <person name="Krajinski F."/>
            <person name="Lammers P."/>
            <person name="Lapierre D."/>
            <person name="Masclaux F.G."/>
            <person name="Murat C."/>
            <person name="Morin E."/>
            <person name="Ndikumana S."/>
            <person name="Pagni M."/>
            <person name="Petitpierre D."/>
            <person name="Requena N."/>
            <person name="Rosikiewicz P."/>
            <person name="Riley R."/>
            <person name="Saito K."/>
            <person name="San Clemente H."/>
            <person name="Shapiro H."/>
            <person name="van Tuinen D."/>
            <person name="Becard G."/>
            <person name="Bonfante P."/>
            <person name="Paszkowski U."/>
            <person name="Shachar-Hill Y."/>
            <person name="Young J.P."/>
            <person name="Sanders I.R."/>
            <person name="Henrissat B."/>
            <person name="Rensing S.A."/>
            <person name="Grigoriev I.V."/>
            <person name="Corradi N."/>
            <person name="Roux C."/>
            <person name="Martin F."/>
        </authorList>
    </citation>
    <scope>NUCLEOTIDE SEQUENCE</scope>
    <source>
        <strain evidence="1">DAOM 197198</strain>
    </source>
</reference>
<dbReference type="AlphaFoldDB" id="U9TSF8"/>
<gene>
    <name evidence="1" type="ORF">GLOINDRAFT_347927</name>
</gene>